<name>A0ABW4I9D8_9SPHI</name>
<dbReference type="SUPFAM" id="SSF53448">
    <property type="entry name" value="Nucleotide-diphospho-sugar transferases"/>
    <property type="match status" value="1"/>
</dbReference>
<dbReference type="EC" id="2.4.-.-" evidence="2"/>
<gene>
    <name evidence="2" type="ORF">ACFSAH_01905</name>
</gene>
<keyword evidence="2" id="KW-0808">Transferase</keyword>
<evidence type="ECO:0000313" key="2">
    <source>
        <dbReference type="EMBL" id="MFD1628609.1"/>
    </source>
</evidence>
<organism evidence="2 3">
    <name type="scientific">Pseudopedobacter beijingensis</name>
    <dbReference type="NCBI Taxonomy" id="1207056"/>
    <lineage>
        <taxon>Bacteria</taxon>
        <taxon>Pseudomonadati</taxon>
        <taxon>Bacteroidota</taxon>
        <taxon>Sphingobacteriia</taxon>
        <taxon>Sphingobacteriales</taxon>
        <taxon>Sphingobacteriaceae</taxon>
        <taxon>Pseudopedobacter</taxon>
    </lineage>
</organism>
<dbReference type="InterPro" id="IPR001173">
    <property type="entry name" value="Glyco_trans_2-like"/>
</dbReference>
<dbReference type="RefSeq" id="WP_379660993.1">
    <property type="nucleotide sequence ID" value="NZ_JBHUDG010000002.1"/>
</dbReference>
<dbReference type="PANTHER" id="PTHR43685:SF2">
    <property type="entry name" value="GLYCOSYLTRANSFERASE 2-LIKE DOMAIN-CONTAINING PROTEIN"/>
    <property type="match status" value="1"/>
</dbReference>
<keyword evidence="2" id="KW-0328">Glycosyltransferase</keyword>
<dbReference type="Proteomes" id="UP001597118">
    <property type="component" value="Unassembled WGS sequence"/>
</dbReference>
<dbReference type="CDD" id="cd00761">
    <property type="entry name" value="Glyco_tranf_GTA_type"/>
    <property type="match status" value="1"/>
</dbReference>
<dbReference type="GO" id="GO:0016757">
    <property type="term" value="F:glycosyltransferase activity"/>
    <property type="evidence" value="ECO:0007669"/>
    <property type="project" value="UniProtKB-KW"/>
</dbReference>
<evidence type="ECO:0000259" key="1">
    <source>
        <dbReference type="Pfam" id="PF00535"/>
    </source>
</evidence>
<feature type="domain" description="Glycosyltransferase 2-like" evidence="1">
    <location>
        <begin position="4"/>
        <end position="182"/>
    </location>
</feature>
<keyword evidence="3" id="KW-1185">Reference proteome</keyword>
<dbReference type="Pfam" id="PF00535">
    <property type="entry name" value="Glycos_transf_2"/>
    <property type="match status" value="1"/>
</dbReference>
<comment type="caution">
    <text evidence="2">The sequence shown here is derived from an EMBL/GenBank/DDBJ whole genome shotgun (WGS) entry which is preliminary data.</text>
</comment>
<evidence type="ECO:0000313" key="3">
    <source>
        <dbReference type="Proteomes" id="UP001597118"/>
    </source>
</evidence>
<accession>A0ABW4I9D8</accession>
<dbReference type="InterPro" id="IPR029044">
    <property type="entry name" value="Nucleotide-diphossugar_trans"/>
</dbReference>
<protein>
    <submittedName>
        <fullName evidence="2">Glycosyltransferase</fullName>
        <ecNumber evidence="2">2.4.-.-</ecNumber>
    </submittedName>
</protein>
<dbReference type="Gene3D" id="3.90.550.10">
    <property type="entry name" value="Spore Coat Polysaccharide Biosynthesis Protein SpsA, Chain A"/>
    <property type="match status" value="1"/>
</dbReference>
<sequence>MKLSVIICSHNPKKDILTKVVDSLKIQTWGVNNWELILVDNSSIPNISSWLNLSWHPNATIILEQKLGLSHARIFGVQHSTSDLIIFVDDDNILNPNYLKEALKFHQQYPQVGCFGGKSIPQFESQPPKWFFQCGINLGCQEYGDEPYISDYRTKSFKIKNYPIKAPIGTGMVILKSAFMKYLEEAQNDAKRMALGRKGKALTSGEDNDIILTLVKKGYEIAYVPSLMVTHLIPQNRYSLTYLKKMAYESNRSWVKVLEIHSINPWKKISKFSLPLRALKAFITHRPWQSEEKSIQYQAALGKFKGQSEI</sequence>
<reference evidence="3" key="1">
    <citation type="journal article" date="2019" name="Int. J. Syst. Evol. Microbiol.">
        <title>The Global Catalogue of Microorganisms (GCM) 10K type strain sequencing project: providing services to taxonomists for standard genome sequencing and annotation.</title>
        <authorList>
            <consortium name="The Broad Institute Genomics Platform"/>
            <consortium name="The Broad Institute Genome Sequencing Center for Infectious Disease"/>
            <person name="Wu L."/>
            <person name="Ma J."/>
        </authorList>
    </citation>
    <scope>NUCLEOTIDE SEQUENCE [LARGE SCALE GENOMIC DNA]</scope>
    <source>
        <strain evidence="3">CCUG 53762</strain>
    </source>
</reference>
<dbReference type="PANTHER" id="PTHR43685">
    <property type="entry name" value="GLYCOSYLTRANSFERASE"/>
    <property type="match status" value="1"/>
</dbReference>
<dbReference type="EMBL" id="JBHUDG010000002">
    <property type="protein sequence ID" value="MFD1628609.1"/>
    <property type="molecule type" value="Genomic_DNA"/>
</dbReference>
<proteinExistence type="predicted"/>
<dbReference type="InterPro" id="IPR050834">
    <property type="entry name" value="Glycosyltransf_2"/>
</dbReference>